<evidence type="ECO:0000256" key="1">
    <source>
        <dbReference type="ARBA" id="ARBA00004613"/>
    </source>
</evidence>
<keyword evidence="4 6" id="KW-0964">Secreted</keyword>
<evidence type="ECO:0000256" key="3">
    <source>
        <dbReference type="ARBA" id="ARBA00022471"/>
    </source>
</evidence>
<dbReference type="GO" id="GO:0005576">
    <property type="term" value="C:extracellular region"/>
    <property type="evidence" value="ECO:0007669"/>
    <property type="project" value="UniProtKB-SubCell"/>
</dbReference>
<evidence type="ECO:0000313" key="8">
    <source>
        <dbReference type="Proteomes" id="UP000823749"/>
    </source>
</evidence>
<dbReference type="PANTHER" id="PTHR31232:SF155">
    <property type="entry name" value="PLANT SELF-INCOMPATIBILITY PROTEIN S1 FAMILY"/>
    <property type="match status" value="1"/>
</dbReference>
<comment type="caution">
    <text evidence="7">The sequence shown here is derived from an EMBL/GenBank/DDBJ whole genome shotgun (WGS) entry which is preliminary data.</text>
</comment>
<keyword evidence="5 6" id="KW-0732">Signal</keyword>
<dbReference type="Proteomes" id="UP000823749">
    <property type="component" value="Chromosome 2"/>
</dbReference>
<evidence type="ECO:0000256" key="5">
    <source>
        <dbReference type="ARBA" id="ARBA00022729"/>
    </source>
</evidence>
<protein>
    <recommendedName>
        <fullName evidence="6">S-protein homolog</fullName>
    </recommendedName>
</protein>
<dbReference type="InterPro" id="IPR010264">
    <property type="entry name" value="Self-incomp_S1"/>
</dbReference>
<comment type="similarity">
    <text evidence="2 6">Belongs to the plant self-incompatibility (S1) protein family.</text>
</comment>
<evidence type="ECO:0000313" key="7">
    <source>
        <dbReference type="EMBL" id="KAG5560487.1"/>
    </source>
</evidence>
<feature type="chain" id="PRO_5043086298" description="S-protein homolog" evidence="6">
    <location>
        <begin position="19"/>
        <end position="108"/>
    </location>
</feature>
<keyword evidence="8" id="KW-1185">Reference proteome</keyword>
<dbReference type="GO" id="GO:0060320">
    <property type="term" value="P:rejection of self pollen"/>
    <property type="evidence" value="ECO:0007669"/>
    <property type="project" value="UniProtKB-KW"/>
</dbReference>
<accession>A0AAV6L8Z9</accession>
<dbReference type="AlphaFoldDB" id="A0AAV6L8Z9"/>
<sequence length="108" mass="12291">MAHSSLLLLIVTFHLVCTQTLCKQQYFQFFKRVTVHVINGVPGVPDTLQVHCQSKDDDLGTHGLKNGQEINWTFKPNLFDTTLFFCHFLLGFQGQNLCCLRSQVTSTM</sequence>
<reference evidence="7" key="1">
    <citation type="submission" date="2020-08" db="EMBL/GenBank/DDBJ databases">
        <title>Plant Genome Project.</title>
        <authorList>
            <person name="Zhang R.-G."/>
        </authorList>
    </citation>
    <scope>NUCLEOTIDE SEQUENCE</scope>
    <source>
        <strain evidence="7">WSP0</strain>
        <tissue evidence="7">Leaf</tissue>
    </source>
</reference>
<organism evidence="7 8">
    <name type="scientific">Rhododendron griersonianum</name>
    <dbReference type="NCBI Taxonomy" id="479676"/>
    <lineage>
        <taxon>Eukaryota</taxon>
        <taxon>Viridiplantae</taxon>
        <taxon>Streptophyta</taxon>
        <taxon>Embryophyta</taxon>
        <taxon>Tracheophyta</taxon>
        <taxon>Spermatophyta</taxon>
        <taxon>Magnoliopsida</taxon>
        <taxon>eudicotyledons</taxon>
        <taxon>Gunneridae</taxon>
        <taxon>Pentapetalae</taxon>
        <taxon>asterids</taxon>
        <taxon>Ericales</taxon>
        <taxon>Ericaceae</taxon>
        <taxon>Ericoideae</taxon>
        <taxon>Rhodoreae</taxon>
        <taxon>Rhododendron</taxon>
    </lineage>
</organism>
<name>A0AAV6L8Z9_9ERIC</name>
<evidence type="ECO:0000256" key="2">
    <source>
        <dbReference type="ARBA" id="ARBA00005581"/>
    </source>
</evidence>
<dbReference type="PANTHER" id="PTHR31232">
    <property type="match status" value="1"/>
</dbReference>
<evidence type="ECO:0000256" key="4">
    <source>
        <dbReference type="ARBA" id="ARBA00022525"/>
    </source>
</evidence>
<keyword evidence="3 6" id="KW-0713">Self-incompatibility</keyword>
<dbReference type="EMBL" id="JACTNZ010000002">
    <property type="protein sequence ID" value="KAG5560487.1"/>
    <property type="molecule type" value="Genomic_DNA"/>
</dbReference>
<proteinExistence type="inferred from homology"/>
<feature type="signal peptide" evidence="6">
    <location>
        <begin position="1"/>
        <end position="18"/>
    </location>
</feature>
<comment type="subcellular location">
    <subcellularLocation>
        <location evidence="1 6">Secreted</location>
    </subcellularLocation>
</comment>
<evidence type="ECO:0000256" key="6">
    <source>
        <dbReference type="RuleBase" id="RU367044"/>
    </source>
</evidence>
<dbReference type="Pfam" id="PF05938">
    <property type="entry name" value="Self-incomp_S1"/>
    <property type="match status" value="1"/>
</dbReference>
<gene>
    <name evidence="7" type="ORF">RHGRI_003714</name>
</gene>